<dbReference type="AlphaFoldDB" id="A0AAX3EFF4"/>
<dbReference type="Proteomes" id="UP001163293">
    <property type="component" value="Chromosome"/>
</dbReference>
<sequence length="138" mass="15896">MYEELSGGVLGYYDHEDGLIRVDPRKPRRKRHVTIVHEAFHRTLRHGEDAMPKRVSREIVVERMTALYFISFRDLLDAFVQCGSVDEMARFLNVDNGLIYARWLALTQAEQTILNVCGRACIGIDYREPTRADLTVVA</sequence>
<gene>
    <name evidence="1" type="ORF">NL394_17455</name>
</gene>
<evidence type="ECO:0008006" key="3">
    <source>
        <dbReference type="Google" id="ProtNLM"/>
    </source>
</evidence>
<evidence type="ECO:0000313" key="1">
    <source>
        <dbReference type="EMBL" id="UYV96815.1"/>
    </source>
</evidence>
<evidence type="ECO:0000313" key="2">
    <source>
        <dbReference type="Proteomes" id="UP001163293"/>
    </source>
</evidence>
<organism evidence="1 2">
    <name type="scientific">Paenarthrobacter ureafaciens</name>
    <dbReference type="NCBI Taxonomy" id="37931"/>
    <lineage>
        <taxon>Bacteria</taxon>
        <taxon>Bacillati</taxon>
        <taxon>Actinomycetota</taxon>
        <taxon>Actinomycetes</taxon>
        <taxon>Micrococcales</taxon>
        <taxon>Micrococcaceae</taxon>
        <taxon>Paenarthrobacter</taxon>
    </lineage>
</organism>
<accession>A0AAX3EFF4</accession>
<protein>
    <recommendedName>
        <fullName evidence="3">IrrE N-terminal-like domain-containing protein</fullName>
    </recommendedName>
</protein>
<dbReference type="RefSeq" id="WP_264398654.1">
    <property type="nucleotide sequence ID" value="NZ_CP101180.1"/>
</dbReference>
<keyword evidence="2" id="KW-1185">Reference proteome</keyword>
<name>A0AAX3EFF4_PAEUR</name>
<proteinExistence type="predicted"/>
<reference evidence="1" key="1">
    <citation type="submission" date="2022-07" db="EMBL/GenBank/DDBJ databases">
        <authorList>
            <person name="Wu T."/>
        </authorList>
    </citation>
    <scope>NUCLEOTIDE SEQUENCE</scope>
    <source>
        <strain evidence="1">SD-1</strain>
    </source>
</reference>
<dbReference type="EMBL" id="CP101185">
    <property type="protein sequence ID" value="UYV96815.1"/>
    <property type="molecule type" value="Genomic_DNA"/>
</dbReference>